<comment type="caution">
    <text evidence="1">The sequence shown here is derived from an EMBL/GenBank/DDBJ whole genome shotgun (WGS) entry which is preliminary data.</text>
</comment>
<reference evidence="1" key="1">
    <citation type="journal article" date="2020" name="mSystems">
        <title>Genome- and Community-Level Interaction Insights into Carbon Utilization and Element Cycling Functions of Hydrothermarchaeota in Hydrothermal Sediment.</title>
        <authorList>
            <person name="Zhou Z."/>
            <person name="Liu Y."/>
            <person name="Xu W."/>
            <person name="Pan J."/>
            <person name="Luo Z.H."/>
            <person name="Li M."/>
        </authorList>
    </citation>
    <scope>NUCLEOTIDE SEQUENCE</scope>
    <source>
        <strain evidence="1">SpSt-649</strain>
    </source>
</reference>
<gene>
    <name evidence="1" type="ORF">ENU21_01985</name>
</gene>
<protein>
    <submittedName>
        <fullName evidence="1">4Fe-4S ferredoxin</fullName>
    </submittedName>
</protein>
<sequence>MPCESWCACKRLTEYNAAGKLLRNLGKLLVYGSCVREEYPQIFESLGEGRVQLSACPEAEHINIIALKLSSMLARVDLEEVVVLTVDGSPHCVQLHHAVEEAARVTGSRASVYHYVIEGGRAVQVSREAVKTARYLSRVDKLLAHQSRKE</sequence>
<organism evidence="1">
    <name type="scientific">Thermofilum pendens</name>
    <dbReference type="NCBI Taxonomy" id="2269"/>
    <lineage>
        <taxon>Archaea</taxon>
        <taxon>Thermoproteota</taxon>
        <taxon>Thermoprotei</taxon>
        <taxon>Thermofilales</taxon>
        <taxon>Thermofilaceae</taxon>
        <taxon>Thermofilum</taxon>
    </lineage>
</organism>
<dbReference type="EMBL" id="DTBQ01000058">
    <property type="protein sequence ID" value="HGM46510.1"/>
    <property type="molecule type" value="Genomic_DNA"/>
</dbReference>
<evidence type="ECO:0000313" key="1">
    <source>
        <dbReference type="EMBL" id="HGM46510.1"/>
    </source>
</evidence>
<proteinExistence type="predicted"/>
<name>A0A7C4H5X9_THEPE</name>
<dbReference type="AlphaFoldDB" id="A0A7C4H5X9"/>
<accession>A0A7C4H5X9</accession>